<gene>
    <name evidence="1" type="ORF">SAMN04490248_1605</name>
</gene>
<dbReference type="STRING" id="569882.SAMN04490248_1605"/>
<dbReference type="AlphaFoldDB" id="A0A1H8WFS0"/>
<organism evidence="1 2">
    <name type="scientific">Salinihabitans flavidus</name>
    <dbReference type="NCBI Taxonomy" id="569882"/>
    <lineage>
        <taxon>Bacteria</taxon>
        <taxon>Pseudomonadati</taxon>
        <taxon>Pseudomonadota</taxon>
        <taxon>Alphaproteobacteria</taxon>
        <taxon>Rhodobacterales</taxon>
        <taxon>Roseobacteraceae</taxon>
        <taxon>Salinihabitans</taxon>
    </lineage>
</organism>
<proteinExistence type="predicted"/>
<evidence type="ECO:0000313" key="1">
    <source>
        <dbReference type="EMBL" id="SEP26512.1"/>
    </source>
</evidence>
<keyword evidence="2" id="KW-1185">Reference proteome</keyword>
<reference evidence="1 2" key="1">
    <citation type="submission" date="2016-10" db="EMBL/GenBank/DDBJ databases">
        <authorList>
            <person name="de Groot N.N."/>
        </authorList>
    </citation>
    <scope>NUCLEOTIDE SEQUENCE [LARGE SCALE GENOMIC DNA]</scope>
    <source>
        <strain evidence="1 2">DSM 27842</strain>
    </source>
</reference>
<dbReference type="Proteomes" id="UP000198893">
    <property type="component" value="Unassembled WGS sequence"/>
</dbReference>
<dbReference type="EMBL" id="FODS01000060">
    <property type="protein sequence ID" value="SEP26512.1"/>
    <property type="molecule type" value="Genomic_DNA"/>
</dbReference>
<protein>
    <submittedName>
        <fullName evidence="1">Uncharacterized protein</fullName>
    </submittedName>
</protein>
<sequence length="139" mass="15850">MIETLFAKEQFRLLHGTPRVFIHTSIRARAAASAFMFVSATSAGPRHICCSSDFRIPSGVYSDTFDKKDWFVRRPEKALYFYLSNAPVGKVLPSGHQVFDAHYWRSDGVAADAQIFDVHTLVTEHLKAESKKRLRDHEH</sequence>
<accession>A0A1H8WFS0</accession>
<name>A0A1H8WFS0_9RHOB</name>
<evidence type="ECO:0000313" key="2">
    <source>
        <dbReference type="Proteomes" id="UP000198893"/>
    </source>
</evidence>